<gene>
    <name evidence="3" type="ORF">J2TS6_57190</name>
</gene>
<dbReference type="EMBL" id="BORQ01000011">
    <property type="protein sequence ID" value="GIO34578.1"/>
    <property type="molecule type" value="Genomic_DNA"/>
</dbReference>
<keyword evidence="1" id="KW-1133">Transmembrane helix</keyword>
<evidence type="ECO:0000313" key="4">
    <source>
        <dbReference type="Proteomes" id="UP000679779"/>
    </source>
</evidence>
<evidence type="ECO:0008006" key="5">
    <source>
        <dbReference type="Google" id="ProtNLM"/>
    </source>
</evidence>
<keyword evidence="1" id="KW-0812">Transmembrane</keyword>
<evidence type="ECO:0000313" key="3">
    <source>
        <dbReference type="EMBL" id="GIO34578.1"/>
    </source>
</evidence>
<evidence type="ECO:0000256" key="2">
    <source>
        <dbReference type="SAM" id="SignalP"/>
    </source>
</evidence>
<comment type="caution">
    <text evidence="3">The sequence shown here is derived from an EMBL/GenBank/DDBJ whole genome shotgun (WGS) entry which is preliminary data.</text>
</comment>
<feature type="signal peptide" evidence="2">
    <location>
        <begin position="1"/>
        <end position="24"/>
    </location>
</feature>
<proteinExistence type="predicted"/>
<dbReference type="RefSeq" id="WP_160044932.1">
    <property type="nucleotide sequence ID" value="NZ_BORQ01000011.1"/>
</dbReference>
<feature type="chain" id="PRO_5037586568" description="MYXO-CTERM domain-containing protein" evidence="2">
    <location>
        <begin position="25"/>
        <end position="149"/>
    </location>
</feature>
<keyword evidence="1" id="KW-0472">Membrane</keyword>
<accession>A0A919XQV0</accession>
<dbReference type="AlphaFoldDB" id="A0A919XQV0"/>
<dbReference type="NCBIfam" id="NF041742">
    <property type="entry name" value="WGxxGxxG_fam"/>
    <property type="match status" value="1"/>
</dbReference>
<keyword evidence="2" id="KW-0732">Signal</keyword>
<organism evidence="3 4">
    <name type="scientific">Paenibacillus albilobatus</name>
    <dbReference type="NCBI Taxonomy" id="2716884"/>
    <lineage>
        <taxon>Bacteria</taxon>
        <taxon>Bacillati</taxon>
        <taxon>Bacillota</taxon>
        <taxon>Bacilli</taxon>
        <taxon>Bacillales</taxon>
        <taxon>Paenibacillaceae</taxon>
        <taxon>Paenibacillus</taxon>
    </lineage>
</organism>
<keyword evidence="4" id="KW-1185">Reference proteome</keyword>
<reference evidence="3" key="1">
    <citation type="submission" date="2021-03" db="EMBL/GenBank/DDBJ databases">
        <title>Antimicrobial resistance genes in bacteria isolated from Japanese honey, and their potential for conferring macrolide and lincosamide resistance in the American foulbrood pathogen Paenibacillus larvae.</title>
        <authorList>
            <person name="Okamoto M."/>
            <person name="Kumagai M."/>
            <person name="Kanamori H."/>
            <person name="Takamatsu D."/>
        </authorList>
    </citation>
    <scope>NUCLEOTIDE SEQUENCE</scope>
    <source>
        <strain evidence="3">J2TS6</strain>
    </source>
</reference>
<evidence type="ECO:0000256" key="1">
    <source>
        <dbReference type="SAM" id="Phobius"/>
    </source>
</evidence>
<dbReference type="Proteomes" id="UP000679779">
    <property type="component" value="Unassembled WGS sequence"/>
</dbReference>
<name>A0A919XQV0_9BACL</name>
<protein>
    <recommendedName>
        <fullName evidence="5">MYXO-CTERM domain-containing protein</fullName>
    </recommendedName>
</protein>
<feature type="transmembrane region" description="Helical" evidence="1">
    <location>
        <begin position="125"/>
        <end position="141"/>
    </location>
</feature>
<sequence>MKRHIKSGFMAAALSLMLTVPAYAHTATEDGGNGGMGNGMGTVGTKAYDGSRYRINEVGTTSNYDVSVYGTGTGSQYWNTNNQMIDTSRIQTNNYTGYGTNTLNGNTDNRLRAASTPTDRGGWNWGWLGLLGLIGLAGMWGRNPGRERR</sequence>